<comment type="caution">
    <text evidence="2">The sequence shown here is derived from an EMBL/GenBank/DDBJ whole genome shotgun (WGS) entry which is preliminary data.</text>
</comment>
<dbReference type="PANTHER" id="PTHR23346:SF7">
    <property type="entry name" value="STALLED RIBOSOME SENSOR GCN1"/>
    <property type="match status" value="1"/>
</dbReference>
<dbReference type="Proteomes" id="UP001230268">
    <property type="component" value="Unassembled WGS sequence"/>
</dbReference>
<dbReference type="SUPFAM" id="SSF48371">
    <property type="entry name" value="ARM repeat"/>
    <property type="match status" value="3"/>
</dbReference>
<evidence type="ECO:0000313" key="3">
    <source>
        <dbReference type="Proteomes" id="UP001230268"/>
    </source>
</evidence>
<evidence type="ECO:0000256" key="1">
    <source>
        <dbReference type="ARBA" id="ARBA00022737"/>
    </source>
</evidence>
<gene>
    <name evidence="2" type="ORF">BgAZ_303240</name>
</gene>
<dbReference type="PANTHER" id="PTHR23346">
    <property type="entry name" value="TRANSLATIONAL ACTIVATOR GCN1-RELATED"/>
    <property type="match status" value="1"/>
</dbReference>
<dbReference type="Pfam" id="PF24987">
    <property type="entry name" value="HEAT_EF3_N"/>
    <property type="match status" value="1"/>
</dbReference>
<protein>
    <submittedName>
        <fullName evidence="2">Translational activator GCN1-related domain containing protein</fullName>
    </submittedName>
</protein>
<name>A0AAD8LPH2_BABGI</name>
<keyword evidence="1" id="KW-0677">Repeat</keyword>
<evidence type="ECO:0000313" key="2">
    <source>
        <dbReference type="EMBL" id="KAK1442806.1"/>
    </source>
</evidence>
<proteinExistence type="predicted"/>
<dbReference type="GO" id="GO:0034198">
    <property type="term" value="P:cellular response to amino acid starvation"/>
    <property type="evidence" value="ECO:0007669"/>
    <property type="project" value="TreeGrafter"/>
</dbReference>
<dbReference type="InterPro" id="IPR016024">
    <property type="entry name" value="ARM-type_fold"/>
</dbReference>
<organism evidence="2 3">
    <name type="scientific">Babesia gibsoni</name>
    <dbReference type="NCBI Taxonomy" id="33632"/>
    <lineage>
        <taxon>Eukaryota</taxon>
        <taxon>Sar</taxon>
        <taxon>Alveolata</taxon>
        <taxon>Apicomplexa</taxon>
        <taxon>Aconoidasida</taxon>
        <taxon>Piroplasmida</taxon>
        <taxon>Babesiidae</taxon>
        <taxon>Babesia</taxon>
    </lineage>
</organism>
<dbReference type="EMBL" id="JAVEPI010000003">
    <property type="protein sequence ID" value="KAK1442806.1"/>
    <property type="molecule type" value="Genomic_DNA"/>
</dbReference>
<dbReference type="Gene3D" id="1.25.10.10">
    <property type="entry name" value="Leucine-rich Repeat Variant"/>
    <property type="match status" value="3"/>
</dbReference>
<keyword evidence="3" id="KW-1185">Reference proteome</keyword>
<dbReference type="GO" id="GO:0006417">
    <property type="term" value="P:regulation of translation"/>
    <property type="evidence" value="ECO:0007669"/>
    <property type="project" value="TreeGrafter"/>
</dbReference>
<reference evidence="2" key="1">
    <citation type="submission" date="2023-08" db="EMBL/GenBank/DDBJ databases">
        <title>Draft sequence of the Babesia gibsoni genome.</title>
        <authorList>
            <person name="Yamagishi J.Y."/>
            <person name="Xuan X.X."/>
        </authorList>
    </citation>
    <scope>NUCLEOTIDE SEQUENCE</scope>
    <source>
        <strain evidence="2">Azabu</strain>
    </source>
</reference>
<dbReference type="GO" id="GO:0005829">
    <property type="term" value="C:cytosol"/>
    <property type="evidence" value="ECO:0007669"/>
    <property type="project" value="TreeGrafter"/>
</dbReference>
<dbReference type="InterPro" id="IPR011989">
    <property type="entry name" value="ARM-like"/>
</dbReference>
<accession>A0AAD8LPH2</accession>
<sequence length="2455" mass="276806">MHCPGQHGFLLQRGIRRISSGLLCKSDLCVFNRALKELKDAKGDSSDAVDGILDTLDDIAGSFNKLMYKRIVLMLPKHIVRLINKIARRMNFILRKHSEMELQKMLLLREDAGFFHLIVIDPQYNREEQLIVAKRLIFDLNLKFSPVFIRMTSQLLGSLNVEEFEKYIFPECIRVLKRGKKDIAFSFLTLCRHIKSELILDGAVDLIDNIKEMISQQSDDVEVFGIENIPVDKVKCKGSYSYVVSELIYLLSFLSFREPQCCIANYLKGVMEFLDSPGGGNIPVKESNAMLLLMLLPCHNEGDLDINLIANFVDTHRDTLKKIAKSHPLELVQFLFIQAIGRMIHILHDSDFEGFLIDMLVELARPLDSTTNKSKDLKTNDKVMHSVLCSLRSMAFDDIHSTHVIEPDNVRRLGAATNRIIQFCHDKPVYKSYLFEAMCVSSHLCASQAYQDQMEKGLKYANNKGVVHLPDILDSIQPQMQDPLSHIILCTKVLRNEHICPKSAEISRIMGMESVRDIIDAVYSAKKPNLYATMVQLFEEISSKKESIRHPVLKYFYRKDYVERVLRDFVESMQEHHLYLMLMSMLDLTTKGRMDKTLRMLRDVWLSMKTKGIVFSTLIHCVLFRGPLGGFESTYQLTRIINSKSCRQSPIMKSMKFEGRVIHETVLYCISEGEVPYILDHYLATGNQDISNVLGEIFPHLQDVLSSLNSFEKEDIEIYSAPEDKLYMDSRPYQPNLNRCDKKRVSNLTKQQLDDMRYNDQCTIRKDIATLVKRVTASLYVISRALAQRGDYLNVFIQQILMVCKEGLACSIVHSSFYIILEQLCPLCMIGDASRAAEGVVRILDMIYSKHTDSLHEEQLKVVLETVKSSSMVKPEGCALIIEIVKYILAENITNELKELALVILLSFLKRRIYLEQELVLDIIAVNMTNEDLHPTIKDTLNEAVKYLVHQEGIKEICKVGLSSKVGIVKEAVEFYITRYPHALKDMAEYVKLLGIDIADAPCDLNKMYSLVIVYINENAELLNLAPNVFVQYSTEAVMRSFVRSFKETDKNGGISLLRVMKNYLERLDSTVDHAYIFDALLSVTEDSSQLYETLECFIALSRTAKEIDVDALIEHVKHSMDDILPKSGDLSATYSLEASEAVALGVCATFMGYLQDKGNSHRHVKWNLELLLTLMGRENEFSVVEGGKKTAAIISSHARKCALAGEDEFINDIIAKQFAESFHSDFAIIPCVSLLKGSGLSYLKKHNVISKLKEAFSNKGNQRRLNFVRELATQFGRLFEPYVKEIFPCLLVCFADTFDQCQTTCFTVVGSLSPVGFRSILPTILESLGGYVPSVKLGCLMILWHVLNDSKLRPLVIKNICDIVKAVSPCTTDTQKCVKDEADRVLDSLVGLAGEGSILYPKMHSILKVLSHPSDTNISSTMQVLSDYSNDYPNGYGNSKNPIGLVELGLLEPILSRALRSRNGQCRESAVVFSSWLVYRFESYRELELFFSTLLVNLTDLLKDTLPEVRREAAQAIGSCANSFKKFGSETSKALIIDLINRLMKVLMESSTSLERCSAASGLAEALWAVDDEFVHGITTKILAILDSEESTPQIREGCLAVFNYLPTTCNQYMLRHLNEVLPRVVVVLCDPDERVRDMSCQVLMTVIQCYHSTATDILMEHLMDASKSREWQRRNLILPLLHKMNTLREDQRLSAELYIARYDKNPTVKNTSMAIWKGVNATRTLRQIFPIVLERVIEMLEKDDEEDLRAQAGECIADAIVRLGQGAIKDFIQAILSGTGAYKGRCIGIASLASNGKAGIEEQLPRILEFLKMCLSMTVSCHEAAMALSALATYFPTVVSDVLPSLVHDLFLSDDKDPYLVGIGLMIESHSACFEIVLREIMKPNLDVTRLALLEKVLCANKTKVVFSNQNVLVQCIKQLLVYYTEYAEEVMSSFSNFALLVKPDMIVRLMQVLIEMLNDITAGSNNDNEKSIILLLVSRVLELRDVHIVSHYGSVAEALSRYIFTDMGTLNANIILFDQLIKSAEGCSELDSLICAIMKYLSALQFSDDRPTPTTFPHTLPLMMTLLQKCLVKSNAKVEAAKCVPVVHKLAGKQKMGPFVLKTIGAIIRCLNYKCPSLLKISLLEAISALLHCDPMYVRVILLQLQSVLFKCISDTNSDVNMLIPANLRLFVQLAPKKADSVLGELFQLATDKVGKPTVKTAAICAIYEVLKVPPILSASPFEHMLHILLESSSADKQMICRAIGLGATLDGDFGTEWMTTLFTIIQEDPSALMVLVHIVSSDKGFTVLYQNKPKEFVDVLRQSLRSDVPSINQCGLHIFCHISKRAREIQSAREFVKAHINILPSGSKLPPNSQSQLLKIYKRFLRFEQKIPNFGSQLLYLTEAIYDVPIVKLEAEKVLLVLLGATRDIENLSNFVRQYSTSDKVEKILTEYATRVLLKFNKVDQLSDDEC</sequence>
<dbReference type="GO" id="GO:0019887">
    <property type="term" value="F:protein kinase regulator activity"/>
    <property type="evidence" value="ECO:0007669"/>
    <property type="project" value="TreeGrafter"/>
</dbReference>